<dbReference type="Proteomes" id="UP000199120">
    <property type="component" value="Unassembled WGS sequence"/>
</dbReference>
<dbReference type="RefSeq" id="WP_244283888.1">
    <property type="nucleotide sequence ID" value="NZ_FNSR01000002.1"/>
</dbReference>
<reference evidence="2" key="1">
    <citation type="submission" date="2016-10" db="EMBL/GenBank/DDBJ databases">
        <authorList>
            <person name="Varghese N."/>
            <person name="Submissions S."/>
        </authorList>
    </citation>
    <scope>NUCLEOTIDE SEQUENCE [LARGE SCALE GENOMIC DNA]</scope>
    <source>
        <strain evidence="2">LMG 26416</strain>
    </source>
</reference>
<proteinExistence type="predicted"/>
<dbReference type="SUPFAM" id="SSF52402">
    <property type="entry name" value="Adenine nucleotide alpha hydrolases-like"/>
    <property type="match status" value="1"/>
</dbReference>
<evidence type="ECO:0008006" key="3">
    <source>
        <dbReference type="Google" id="ProtNLM"/>
    </source>
</evidence>
<keyword evidence="2" id="KW-1185">Reference proteome</keyword>
<dbReference type="AlphaFoldDB" id="A0A1H7VR05"/>
<dbReference type="EMBL" id="FOAJ01000027">
    <property type="protein sequence ID" value="SEM11703.1"/>
    <property type="molecule type" value="Genomic_DNA"/>
</dbReference>
<dbReference type="Gene3D" id="3.40.50.620">
    <property type="entry name" value="HUPs"/>
    <property type="match status" value="1"/>
</dbReference>
<sequence>MRADLVPFIIHGPAQICFSGGRTSGFMLHEILCANHGLPADCFVVFQNTGKEREETLAFIDECARRWGVPVTWLEWTGSLRVSRNVSVRIAS</sequence>
<dbReference type="InterPro" id="IPR014729">
    <property type="entry name" value="Rossmann-like_a/b/a_fold"/>
</dbReference>
<organism evidence="1 2">
    <name type="scientific">Paraburkholderia caballeronis</name>
    <dbReference type="NCBI Taxonomy" id="416943"/>
    <lineage>
        <taxon>Bacteria</taxon>
        <taxon>Pseudomonadati</taxon>
        <taxon>Pseudomonadota</taxon>
        <taxon>Betaproteobacteria</taxon>
        <taxon>Burkholderiales</taxon>
        <taxon>Burkholderiaceae</taxon>
        <taxon>Paraburkholderia</taxon>
    </lineage>
</organism>
<gene>
    <name evidence="1" type="ORF">SAMN05192542_1275</name>
</gene>
<protein>
    <recommendedName>
        <fullName evidence="3">Phosphoadenosine phosphosulfate reductase family protein</fullName>
    </recommendedName>
</protein>
<name>A0A1H7VR05_9BURK</name>
<accession>A0A1H7VR05</accession>
<evidence type="ECO:0000313" key="1">
    <source>
        <dbReference type="EMBL" id="SEM11703.1"/>
    </source>
</evidence>
<evidence type="ECO:0000313" key="2">
    <source>
        <dbReference type="Proteomes" id="UP000199120"/>
    </source>
</evidence>